<organism evidence="1 6">
    <name type="scientific">Phytophthora rubi</name>
    <dbReference type="NCBI Taxonomy" id="129364"/>
    <lineage>
        <taxon>Eukaryota</taxon>
        <taxon>Sar</taxon>
        <taxon>Stramenopiles</taxon>
        <taxon>Oomycota</taxon>
        <taxon>Peronosporomycetes</taxon>
        <taxon>Peronosporales</taxon>
        <taxon>Peronosporaceae</taxon>
        <taxon>Phytophthora</taxon>
    </lineage>
</organism>
<keyword evidence="5" id="KW-1185">Reference proteome</keyword>
<comment type="caution">
    <text evidence="1">The sequence shown here is derived from an EMBL/GenBank/DDBJ whole genome shotgun (WGS) entry which is preliminary data.</text>
</comment>
<dbReference type="EMBL" id="QXFU01000290">
    <property type="protein sequence ID" value="KAE9037693.1"/>
    <property type="molecule type" value="Genomic_DNA"/>
</dbReference>
<sequence length="37" mass="4482">MQRDQVDRTRKLTGFNMHHHDVLDQHCWSPQPFTAFT</sequence>
<dbReference type="Proteomes" id="UP000429607">
    <property type="component" value="Unassembled WGS sequence"/>
</dbReference>
<evidence type="ECO:0000313" key="5">
    <source>
        <dbReference type="Proteomes" id="UP000434957"/>
    </source>
</evidence>
<evidence type="ECO:0000313" key="6">
    <source>
        <dbReference type="Proteomes" id="UP000435112"/>
    </source>
</evidence>
<dbReference type="AlphaFoldDB" id="A0A6A3N9G5"/>
<proteinExistence type="predicted"/>
<protein>
    <submittedName>
        <fullName evidence="1">Uncharacterized protein</fullName>
    </submittedName>
</protein>
<dbReference type="Proteomes" id="UP000434957">
    <property type="component" value="Unassembled WGS sequence"/>
</dbReference>
<dbReference type="Proteomes" id="UP000435112">
    <property type="component" value="Unassembled WGS sequence"/>
</dbReference>
<gene>
    <name evidence="2" type="ORF">PR001_g5917</name>
    <name evidence="1" type="ORF">PR002_g6427</name>
    <name evidence="3" type="ORF">PR003_g11780</name>
</gene>
<name>A0A6A3N9G5_9STRA</name>
<reference evidence="4 6" key="1">
    <citation type="submission" date="2018-09" db="EMBL/GenBank/DDBJ databases">
        <title>Genomic investigation of the strawberry pathogen Phytophthora fragariae indicates pathogenicity is determined by transcriptional variation in three key races.</title>
        <authorList>
            <person name="Adams T.M."/>
            <person name="Armitage A.D."/>
            <person name="Sobczyk M.K."/>
            <person name="Bates H.J."/>
            <person name="Dunwell J.M."/>
            <person name="Nellist C.F."/>
            <person name="Harrison R.J."/>
        </authorList>
    </citation>
    <scope>NUCLEOTIDE SEQUENCE [LARGE SCALE GENOMIC DNA]</scope>
    <source>
        <strain evidence="2 4">SCRP249</strain>
        <strain evidence="1 6">SCRP324</strain>
        <strain evidence="3 5">SCRP333</strain>
    </source>
</reference>
<accession>A0A6A3N9G5</accession>
<evidence type="ECO:0000313" key="4">
    <source>
        <dbReference type="Proteomes" id="UP000429607"/>
    </source>
</evidence>
<evidence type="ECO:0000313" key="1">
    <source>
        <dbReference type="EMBL" id="KAE9037693.1"/>
    </source>
</evidence>
<evidence type="ECO:0000313" key="2">
    <source>
        <dbReference type="EMBL" id="KAE9043131.1"/>
    </source>
</evidence>
<evidence type="ECO:0000313" key="3">
    <source>
        <dbReference type="EMBL" id="KAE9337895.1"/>
    </source>
</evidence>
<dbReference type="EMBL" id="QXFT01000686">
    <property type="protein sequence ID" value="KAE9337895.1"/>
    <property type="molecule type" value="Genomic_DNA"/>
</dbReference>
<dbReference type="EMBL" id="QXFV01000270">
    <property type="protein sequence ID" value="KAE9043131.1"/>
    <property type="molecule type" value="Genomic_DNA"/>
</dbReference>